<gene>
    <name evidence="1" type="ORF">HHI36_023487</name>
</gene>
<dbReference type="SUPFAM" id="SSF55315">
    <property type="entry name" value="L30e-like"/>
    <property type="match status" value="1"/>
</dbReference>
<sequence>MANGLVQLDFVQTRDVLRFPDPVLFQQEIRYSNKLAKPIGNQTVTNKCYALLNRVIFFPSSVYIGNHVVHNMLKSTIYMPCLVMLATDTFIDKVLGNIPKLCIKSGIPYIYIPRKDFIGQALNLNINVTAVLISYCNDPGYQSEFQSAYEGISSQCFGENSTFKDDLAKPVTAIYKGNHLVPTFPPSATDTLNSISHNKGNRKKN</sequence>
<evidence type="ECO:0000313" key="2">
    <source>
        <dbReference type="Proteomes" id="UP001516400"/>
    </source>
</evidence>
<dbReference type="InterPro" id="IPR029064">
    <property type="entry name" value="Ribosomal_eL30-like_sf"/>
</dbReference>
<accession>A0ABD2PHF5</accession>
<evidence type="ECO:0008006" key="3">
    <source>
        <dbReference type="Google" id="ProtNLM"/>
    </source>
</evidence>
<dbReference type="Gene3D" id="3.30.1330.30">
    <property type="match status" value="1"/>
</dbReference>
<dbReference type="EMBL" id="JABFTP020000186">
    <property type="protein sequence ID" value="KAL3290121.1"/>
    <property type="molecule type" value="Genomic_DNA"/>
</dbReference>
<dbReference type="AlphaFoldDB" id="A0ABD2PHF5"/>
<evidence type="ECO:0000313" key="1">
    <source>
        <dbReference type="EMBL" id="KAL3290121.1"/>
    </source>
</evidence>
<dbReference type="Proteomes" id="UP001516400">
    <property type="component" value="Unassembled WGS sequence"/>
</dbReference>
<protein>
    <recommendedName>
        <fullName evidence="3">Ribosomal protein L7Ae/L30e/S12e/Gadd45 domain-containing protein</fullName>
    </recommendedName>
</protein>
<proteinExistence type="predicted"/>
<reference evidence="1 2" key="1">
    <citation type="journal article" date="2021" name="BMC Biol.">
        <title>Horizontally acquired antibacterial genes associated with adaptive radiation of ladybird beetles.</title>
        <authorList>
            <person name="Li H.S."/>
            <person name="Tang X.F."/>
            <person name="Huang Y.H."/>
            <person name="Xu Z.Y."/>
            <person name="Chen M.L."/>
            <person name="Du X.Y."/>
            <person name="Qiu B.Y."/>
            <person name="Chen P.T."/>
            <person name="Zhang W."/>
            <person name="Slipinski A."/>
            <person name="Escalona H.E."/>
            <person name="Waterhouse R.M."/>
            <person name="Zwick A."/>
            <person name="Pang H."/>
        </authorList>
    </citation>
    <scope>NUCLEOTIDE SEQUENCE [LARGE SCALE GENOMIC DNA]</scope>
    <source>
        <strain evidence="1">SYSU2018</strain>
    </source>
</reference>
<organism evidence="1 2">
    <name type="scientific">Cryptolaemus montrouzieri</name>
    <dbReference type="NCBI Taxonomy" id="559131"/>
    <lineage>
        <taxon>Eukaryota</taxon>
        <taxon>Metazoa</taxon>
        <taxon>Ecdysozoa</taxon>
        <taxon>Arthropoda</taxon>
        <taxon>Hexapoda</taxon>
        <taxon>Insecta</taxon>
        <taxon>Pterygota</taxon>
        <taxon>Neoptera</taxon>
        <taxon>Endopterygota</taxon>
        <taxon>Coleoptera</taxon>
        <taxon>Polyphaga</taxon>
        <taxon>Cucujiformia</taxon>
        <taxon>Coccinelloidea</taxon>
        <taxon>Coccinellidae</taxon>
        <taxon>Scymninae</taxon>
        <taxon>Scymnini</taxon>
        <taxon>Cryptolaemus</taxon>
    </lineage>
</organism>
<keyword evidence="2" id="KW-1185">Reference proteome</keyword>
<name>A0ABD2PHF5_9CUCU</name>
<comment type="caution">
    <text evidence="1">The sequence shown here is derived from an EMBL/GenBank/DDBJ whole genome shotgun (WGS) entry which is preliminary data.</text>
</comment>